<keyword evidence="8 18" id="KW-0812">Transmembrane</keyword>
<dbReference type="RefSeq" id="YP_002735044.1">
    <property type="nucleotide sequence ID" value="NC_012459.1"/>
</dbReference>
<evidence type="ECO:0000256" key="4">
    <source>
        <dbReference type="ARBA" id="ARBA00012944"/>
    </source>
</evidence>
<evidence type="ECO:0000256" key="2">
    <source>
        <dbReference type="ARBA" id="ARBA00004448"/>
    </source>
</evidence>
<evidence type="ECO:0000256" key="13">
    <source>
        <dbReference type="ARBA" id="ARBA00023027"/>
    </source>
</evidence>
<evidence type="ECO:0000259" key="19">
    <source>
        <dbReference type="Pfam" id="PF00361"/>
    </source>
</evidence>
<keyword evidence="6" id="KW-0813">Transport</keyword>
<dbReference type="GO" id="GO:0006120">
    <property type="term" value="P:mitochondrial electron transport, NADH to ubiquinone"/>
    <property type="evidence" value="ECO:0007669"/>
    <property type="project" value="InterPro"/>
</dbReference>
<dbReference type="AlphaFoldDB" id="B7SMG6"/>
<keyword evidence="7 18" id="KW-0679">Respiratory chain</keyword>
<feature type="transmembrane region" description="Helical" evidence="18">
    <location>
        <begin position="138"/>
        <end position="161"/>
    </location>
</feature>
<feature type="transmembrane region" description="Helical" evidence="18">
    <location>
        <begin position="231"/>
        <end position="252"/>
    </location>
</feature>
<dbReference type="EC" id="7.1.1.2" evidence="4 18"/>
<evidence type="ECO:0000256" key="12">
    <source>
        <dbReference type="ARBA" id="ARBA00022989"/>
    </source>
</evidence>
<keyword evidence="14 18" id="KW-0830">Ubiquinone</keyword>
<comment type="similarity">
    <text evidence="3 18">Belongs to the complex I subunit 2 family.</text>
</comment>
<comment type="catalytic activity">
    <reaction evidence="17 18">
        <text>a ubiquinone + NADH + 5 H(+)(in) = a ubiquinol + NAD(+) + 4 H(+)(out)</text>
        <dbReference type="Rhea" id="RHEA:29091"/>
        <dbReference type="Rhea" id="RHEA-COMP:9565"/>
        <dbReference type="Rhea" id="RHEA-COMP:9566"/>
        <dbReference type="ChEBI" id="CHEBI:15378"/>
        <dbReference type="ChEBI" id="CHEBI:16389"/>
        <dbReference type="ChEBI" id="CHEBI:17976"/>
        <dbReference type="ChEBI" id="CHEBI:57540"/>
        <dbReference type="ChEBI" id="CHEBI:57945"/>
        <dbReference type="EC" id="7.1.1.2"/>
    </reaction>
</comment>
<keyword evidence="12 18" id="KW-1133">Transmembrane helix</keyword>
<evidence type="ECO:0000256" key="1">
    <source>
        <dbReference type="ARBA" id="ARBA00003257"/>
    </source>
</evidence>
<dbReference type="InterPro" id="IPR001750">
    <property type="entry name" value="ND/Mrp_TM"/>
</dbReference>
<geneLocation type="mitochondrion" evidence="20"/>
<evidence type="ECO:0000256" key="9">
    <source>
        <dbReference type="ARBA" id="ARBA00022792"/>
    </source>
</evidence>
<dbReference type="EMBL" id="EU427340">
    <property type="protein sequence ID" value="ABZ02060.1"/>
    <property type="molecule type" value="Genomic_DNA"/>
</dbReference>
<organism evidence="20">
    <name type="scientific">Neuroctenus parus</name>
    <dbReference type="NCBI Taxonomy" id="498951"/>
    <lineage>
        <taxon>Eukaryota</taxon>
        <taxon>Metazoa</taxon>
        <taxon>Ecdysozoa</taxon>
        <taxon>Arthropoda</taxon>
        <taxon>Hexapoda</taxon>
        <taxon>Insecta</taxon>
        <taxon>Pterygota</taxon>
        <taxon>Neoptera</taxon>
        <taxon>Paraneoptera</taxon>
        <taxon>Hemiptera</taxon>
        <taxon>Heteroptera</taxon>
        <taxon>Panheteroptera</taxon>
        <taxon>Pentatomomorpha</taxon>
        <taxon>Aradoidea</taxon>
        <taxon>Aradidae</taxon>
        <taxon>Mezirinae</taxon>
        <taxon>Neuroctenus</taxon>
    </lineage>
</organism>
<evidence type="ECO:0000256" key="11">
    <source>
        <dbReference type="ARBA" id="ARBA00022982"/>
    </source>
</evidence>
<name>B7SMG6_9HEMI</name>
<evidence type="ECO:0000256" key="3">
    <source>
        <dbReference type="ARBA" id="ARBA00007012"/>
    </source>
</evidence>
<feature type="domain" description="NADH:quinone oxidoreductase/Mrp antiporter transmembrane" evidence="19">
    <location>
        <begin position="22"/>
        <end position="276"/>
    </location>
</feature>
<dbReference type="InterPro" id="IPR003917">
    <property type="entry name" value="NADH_UbQ_OxRdtase_chain2"/>
</dbReference>
<dbReference type="InterPro" id="IPR050175">
    <property type="entry name" value="Complex_I_Subunit_2"/>
</dbReference>
<evidence type="ECO:0000256" key="6">
    <source>
        <dbReference type="ARBA" id="ARBA00022448"/>
    </source>
</evidence>
<evidence type="ECO:0000256" key="18">
    <source>
        <dbReference type="RuleBase" id="RU003403"/>
    </source>
</evidence>
<dbReference type="PANTHER" id="PTHR46552">
    <property type="entry name" value="NADH-UBIQUINONE OXIDOREDUCTASE CHAIN 2"/>
    <property type="match status" value="1"/>
</dbReference>
<accession>B7SMG6</accession>
<dbReference type="GO" id="GO:0005743">
    <property type="term" value="C:mitochondrial inner membrane"/>
    <property type="evidence" value="ECO:0007669"/>
    <property type="project" value="UniProtKB-SubCell"/>
</dbReference>
<protein>
    <recommendedName>
        <fullName evidence="5 18">NADH-ubiquinone oxidoreductase chain 2</fullName>
        <ecNumber evidence="4 18">7.1.1.2</ecNumber>
    </recommendedName>
</protein>
<reference evidence="20" key="1">
    <citation type="journal article" date="2008" name="BMC Genomics">
        <title>Comparative and phylogenomic studies on the mitochondrial genomes of Pentatomomorpha (Insecta: Hemiptera: Heteroptera).</title>
        <authorList>
            <person name="Hua J."/>
            <person name="Li M."/>
            <person name="Dong P."/>
            <person name="Cui Y."/>
            <person name="Xie Q."/>
            <person name="Bu W."/>
        </authorList>
    </citation>
    <scope>NUCLEOTIDE SEQUENCE</scope>
</reference>
<comment type="subcellular location">
    <subcellularLocation>
        <location evidence="2 18">Mitochondrion inner membrane</location>
        <topology evidence="2 18">Multi-pass membrane protein</topology>
    </subcellularLocation>
</comment>
<feature type="transmembrane region" description="Helical" evidence="18">
    <location>
        <begin position="108"/>
        <end position="126"/>
    </location>
</feature>
<sequence>MKWNIKAMIMLMMVSTMMVMSSTNWMSMWIGMEINMISFVPIMKMNYKESSGSTMIYFMAQSMGSSLFLYSLLSMWFQSPSIHSSSMLVLMMASMMIKMGLPPMHMWMITVLNNLTWMKCFMLMTWQKIAPLTVTSKLAALINETFTLALMAAIIGAIGGINQTSIRKIMGYSSVSHMGWMLTLTSNNTKWMAYLLLYAMLTFTLCYMMNSENMFYLNQINMINKMNKMAFMINMLSMGGLPPMIGFLPKWIAIQTMINNNLTVIASIMIMSSLITLMFYMNMIMPTMSTSIVTNKIKIMPEKNYSWMIIVSLMTPLALTMNILI</sequence>
<keyword evidence="16 18" id="KW-0472">Membrane</keyword>
<gene>
    <name evidence="20" type="primary">ND2</name>
</gene>
<comment type="function">
    <text evidence="1">Core subunit of the mitochondrial membrane respiratory chain NADH dehydrogenase (Complex I) that is believed to belong to the minimal assembly required for catalysis. Complex I functions in the transfer of electrons from NADH to the respiratory chain. The immediate electron acceptor for the enzyme is believed to be ubiquinone.</text>
</comment>
<dbReference type="GeneID" id="7672039"/>
<evidence type="ECO:0000256" key="14">
    <source>
        <dbReference type="ARBA" id="ARBA00023075"/>
    </source>
</evidence>
<keyword evidence="15 18" id="KW-0496">Mitochondrion</keyword>
<evidence type="ECO:0000256" key="15">
    <source>
        <dbReference type="ARBA" id="ARBA00023128"/>
    </source>
</evidence>
<evidence type="ECO:0000256" key="16">
    <source>
        <dbReference type="ARBA" id="ARBA00023136"/>
    </source>
</evidence>
<feature type="transmembrane region" description="Helical" evidence="18">
    <location>
        <begin position="191"/>
        <end position="210"/>
    </location>
</feature>
<keyword evidence="10 18" id="KW-1278">Translocase</keyword>
<dbReference type="CTD" id="4536"/>
<feature type="transmembrane region" description="Helical" evidence="18">
    <location>
        <begin position="305"/>
        <end position="324"/>
    </location>
</feature>
<keyword evidence="11 18" id="KW-0249">Electron transport</keyword>
<dbReference type="GO" id="GO:0008137">
    <property type="term" value="F:NADH dehydrogenase (ubiquinone) activity"/>
    <property type="evidence" value="ECO:0007669"/>
    <property type="project" value="UniProtKB-EC"/>
</dbReference>
<evidence type="ECO:0000256" key="5">
    <source>
        <dbReference type="ARBA" id="ARBA00021008"/>
    </source>
</evidence>
<feature type="transmembrane region" description="Helical" evidence="18">
    <location>
        <begin position="264"/>
        <end position="284"/>
    </location>
</feature>
<dbReference type="Pfam" id="PF00361">
    <property type="entry name" value="Proton_antipo_M"/>
    <property type="match status" value="1"/>
</dbReference>
<comment type="function">
    <text evidence="18">Core subunit of the mitochondrial membrane respiratory chain NADH dehydrogenase (Complex I) which catalyzes electron transfer from NADH through the respiratory chain, using ubiquinone as an electron acceptor. Essential for the catalytic activity and assembly of complex I.</text>
</comment>
<evidence type="ECO:0000256" key="10">
    <source>
        <dbReference type="ARBA" id="ARBA00022967"/>
    </source>
</evidence>
<evidence type="ECO:0000256" key="7">
    <source>
        <dbReference type="ARBA" id="ARBA00022660"/>
    </source>
</evidence>
<keyword evidence="9 18" id="KW-0999">Mitochondrion inner membrane</keyword>
<proteinExistence type="inferred from homology"/>
<evidence type="ECO:0000256" key="17">
    <source>
        <dbReference type="ARBA" id="ARBA00049551"/>
    </source>
</evidence>
<keyword evidence="13 18" id="KW-0520">NAD</keyword>
<dbReference type="PRINTS" id="PR01436">
    <property type="entry name" value="NADHDHGNASE2"/>
</dbReference>
<evidence type="ECO:0000313" key="20">
    <source>
        <dbReference type="EMBL" id="ABZ02060.1"/>
    </source>
</evidence>
<dbReference type="PANTHER" id="PTHR46552:SF1">
    <property type="entry name" value="NADH-UBIQUINONE OXIDOREDUCTASE CHAIN 2"/>
    <property type="match status" value="1"/>
</dbReference>
<evidence type="ECO:0000256" key="8">
    <source>
        <dbReference type="ARBA" id="ARBA00022692"/>
    </source>
</evidence>